<protein>
    <recommendedName>
        <fullName evidence="3">DUF4912 domain-containing protein</fullName>
    </recommendedName>
</protein>
<proteinExistence type="predicted"/>
<name>A0A162E930_9BACI</name>
<organism evidence="1 2">
    <name type="scientific">Alkalihalobacillus trypoxylicola</name>
    <dbReference type="NCBI Taxonomy" id="519424"/>
    <lineage>
        <taxon>Bacteria</taxon>
        <taxon>Bacillati</taxon>
        <taxon>Bacillota</taxon>
        <taxon>Bacilli</taxon>
        <taxon>Bacillales</taxon>
        <taxon>Bacillaceae</taxon>
        <taxon>Alkalihalobacillus</taxon>
    </lineage>
</organism>
<reference evidence="1" key="1">
    <citation type="submission" date="2016-02" db="EMBL/GenBank/DDBJ databases">
        <title>Genome sequence of Bacillus trypoxylicola KCTC 13244(T).</title>
        <authorList>
            <person name="Jeong H."/>
            <person name="Park S.-H."/>
            <person name="Choi S.-K."/>
        </authorList>
    </citation>
    <scope>NUCLEOTIDE SEQUENCE [LARGE SCALE GENOMIC DNA]</scope>
    <source>
        <strain evidence="1">KCTC 13244</strain>
    </source>
</reference>
<accession>A0A162E930</accession>
<dbReference type="Proteomes" id="UP000075806">
    <property type="component" value="Unassembled WGS sequence"/>
</dbReference>
<keyword evidence="2" id="KW-1185">Reference proteome</keyword>
<sequence length="228" mass="27406">MIELREKGYSFRKIAEKLGTTVGKVQYRYHKFHEQYQKQNPHTQQTLEKTFINQQQKQILPHNQTLCKAYQEPPSFYDENQISLFSKNSFVLYTYWDFKQSTQHMLEHHLRQKWSNIDKKLIVYDITAIHFDGHNAHQYQCISLPEMTNNWFITGVKPSRTYIVDFAIETEQKRILTVLRSNPIDTPRLKETEKGLLEQSVHNWKTGQVQEVEWLENFSSYSYYDFVK</sequence>
<evidence type="ECO:0000313" key="2">
    <source>
        <dbReference type="Proteomes" id="UP000075806"/>
    </source>
</evidence>
<gene>
    <name evidence="1" type="ORF">AZF04_04705</name>
</gene>
<dbReference type="STRING" id="519424.AZF04_04705"/>
<dbReference type="InterPro" id="IPR032585">
    <property type="entry name" value="DUF4912"/>
</dbReference>
<dbReference type="Pfam" id="PF16258">
    <property type="entry name" value="DUF4912"/>
    <property type="match status" value="1"/>
</dbReference>
<dbReference type="EMBL" id="LTAO01000012">
    <property type="protein sequence ID" value="KYG32075.1"/>
    <property type="molecule type" value="Genomic_DNA"/>
</dbReference>
<dbReference type="AlphaFoldDB" id="A0A162E930"/>
<evidence type="ECO:0000313" key="1">
    <source>
        <dbReference type="EMBL" id="KYG32075.1"/>
    </source>
</evidence>
<evidence type="ECO:0008006" key="3">
    <source>
        <dbReference type="Google" id="ProtNLM"/>
    </source>
</evidence>
<comment type="caution">
    <text evidence="1">The sequence shown here is derived from an EMBL/GenBank/DDBJ whole genome shotgun (WGS) entry which is preliminary data.</text>
</comment>